<dbReference type="GO" id="GO:0005975">
    <property type="term" value="P:carbohydrate metabolic process"/>
    <property type="evidence" value="ECO:0007669"/>
    <property type="project" value="InterPro"/>
</dbReference>
<comment type="caution">
    <text evidence="6">The sequence shown here is derived from an EMBL/GenBank/DDBJ whole genome shotgun (WGS) entry which is preliminary data.</text>
</comment>
<keyword evidence="2" id="KW-0378">Hydrolase</keyword>
<feature type="transmembrane region" description="Helical" evidence="5">
    <location>
        <begin position="151"/>
        <end position="173"/>
    </location>
</feature>
<evidence type="ECO:0000256" key="5">
    <source>
        <dbReference type="SAM" id="Phobius"/>
    </source>
</evidence>
<name>A0A9D5HIU9_9LILI</name>
<evidence type="ECO:0000256" key="4">
    <source>
        <dbReference type="RuleBase" id="RU004335"/>
    </source>
</evidence>
<dbReference type="EMBL" id="JAGGNH010000003">
    <property type="protein sequence ID" value="KAJ0977747.1"/>
    <property type="molecule type" value="Genomic_DNA"/>
</dbReference>
<dbReference type="Pfam" id="PF00332">
    <property type="entry name" value="Glyco_hydro_17"/>
    <property type="match status" value="1"/>
</dbReference>
<dbReference type="InterPro" id="IPR000490">
    <property type="entry name" value="Glyco_hydro_17"/>
</dbReference>
<keyword evidence="5" id="KW-1133">Transmembrane helix</keyword>
<dbReference type="Gene3D" id="3.20.20.80">
    <property type="entry name" value="Glycosidases"/>
    <property type="match status" value="1"/>
</dbReference>
<dbReference type="InterPro" id="IPR044965">
    <property type="entry name" value="Glyco_hydro_17_plant"/>
</dbReference>
<dbReference type="SUPFAM" id="SSF51445">
    <property type="entry name" value="(Trans)glycosidases"/>
    <property type="match status" value="1"/>
</dbReference>
<gene>
    <name evidence="6" type="ORF">J5N97_013221</name>
</gene>
<sequence>MIPSASSFRHDLLPILTPPPLLPLQNQIQTKSPFLINAYPYFAFKADPKRFSLNYAILFEPNDGVVDLGSGIHYNNMLHAQVDVVRSAISKAGGDEGLEIRVSETEWLSAGDPDEAGNYGGEREEVQWEPDENDGQGTMSVIALIKPMNTLITLIFCWSFIGIYLIILLQTLFQLNKFSDLVSGFLCFSIFI</sequence>
<dbReference type="Proteomes" id="UP001085076">
    <property type="component" value="Miscellaneous, Linkage group lg03"/>
</dbReference>
<accession>A0A9D5HIU9</accession>
<dbReference type="InterPro" id="IPR017853">
    <property type="entry name" value="GH"/>
</dbReference>
<evidence type="ECO:0000256" key="3">
    <source>
        <dbReference type="ARBA" id="ARBA00023295"/>
    </source>
</evidence>
<dbReference type="OrthoDB" id="941679at2759"/>
<keyword evidence="5" id="KW-0812">Transmembrane</keyword>
<protein>
    <submittedName>
        <fullName evidence="6">Uncharacterized protein</fullName>
    </submittedName>
</protein>
<evidence type="ECO:0000313" key="7">
    <source>
        <dbReference type="Proteomes" id="UP001085076"/>
    </source>
</evidence>
<organism evidence="6 7">
    <name type="scientific">Dioscorea zingiberensis</name>
    <dbReference type="NCBI Taxonomy" id="325984"/>
    <lineage>
        <taxon>Eukaryota</taxon>
        <taxon>Viridiplantae</taxon>
        <taxon>Streptophyta</taxon>
        <taxon>Embryophyta</taxon>
        <taxon>Tracheophyta</taxon>
        <taxon>Spermatophyta</taxon>
        <taxon>Magnoliopsida</taxon>
        <taxon>Liliopsida</taxon>
        <taxon>Dioscoreales</taxon>
        <taxon>Dioscoreaceae</taxon>
        <taxon>Dioscorea</taxon>
    </lineage>
</organism>
<evidence type="ECO:0000256" key="2">
    <source>
        <dbReference type="ARBA" id="ARBA00022801"/>
    </source>
</evidence>
<keyword evidence="5" id="KW-0472">Membrane</keyword>
<evidence type="ECO:0000313" key="6">
    <source>
        <dbReference type="EMBL" id="KAJ0977747.1"/>
    </source>
</evidence>
<dbReference type="PANTHER" id="PTHR32227">
    <property type="entry name" value="GLUCAN ENDO-1,3-BETA-GLUCOSIDASE BG1-RELATED-RELATED"/>
    <property type="match status" value="1"/>
</dbReference>
<proteinExistence type="inferred from homology"/>
<evidence type="ECO:0000256" key="1">
    <source>
        <dbReference type="ARBA" id="ARBA00008773"/>
    </source>
</evidence>
<reference evidence="6" key="1">
    <citation type="submission" date="2021-03" db="EMBL/GenBank/DDBJ databases">
        <authorList>
            <person name="Li Z."/>
            <person name="Yang C."/>
        </authorList>
    </citation>
    <scope>NUCLEOTIDE SEQUENCE</scope>
    <source>
        <strain evidence="6">Dzin_1.0</strain>
        <tissue evidence="6">Leaf</tissue>
    </source>
</reference>
<keyword evidence="7" id="KW-1185">Reference proteome</keyword>
<dbReference type="GO" id="GO:0004553">
    <property type="term" value="F:hydrolase activity, hydrolyzing O-glycosyl compounds"/>
    <property type="evidence" value="ECO:0007669"/>
    <property type="project" value="InterPro"/>
</dbReference>
<dbReference type="AlphaFoldDB" id="A0A9D5HIU9"/>
<keyword evidence="3" id="KW-0326">Glycosidase</keyword>
<comment type="similarity">
    <text evidence="1 4">Belongs to the glycosyl hydrolase 17 family.</text>
</comment>
<reference evidence="6" key="2">
    <citation type="journal article" date="2022" name="Hortic Res">
        <title>The genome of Dioscorea zingiberensis sheds light on the biosynthesis, origin and evolution of the medicinally important diosgenin saponins.</title>
        <authorList>
            <person name="Li Y."/>
            <person name="Tan C."/>
            <person name="Li Z."/>
            <person name="Guo J."/>
            <person name="Li S."/>
            <person name="Chen X."/>
            <person name="Wang C."/>
            <person name="Dai X."/>
            <person name="Yang H."/>
            <person name="Song W."/>
            <person name="Hou L."/>
            <person name="Xu J."/>
            <person name="Tong Z."/>
            <person name="Xu A."/>
            <person name="Yuan X."/>
            <person name="Wang W."/>
            <person name="Yang Q."/>
            <person name="Chen L."/>
            <person name="Sun Z."/>
            <person name="Wang K."/>
            <person name="Pan B."/>
            <person name="Chen J."/>
            <person name="Bao Y."/>
            <person name="Liu F."/>
            <person name="Qi X."/>
            <person name="Gang D.R."/>
            <person name="Wen J."/>
            <person name="Li J."/>
        </authorList>
    </citation>
    <scope>NUCLEOTIDE SEQUENCE</scope>
    <source>
        <strain evidence="6">Dzin_1.0</strain>
    </source>
</reference>